<feature type="transmembrane region" description="Helical" evidence="1">
    <location>
        <begin position="200"/>
        <end position="221"/>
    </location>
</feature>
<dbReference type="Proteomes" id="UP000050417">
    <property type="component" value="Unassembled WGS sequence"/>
</dbReference>
<evidence type="ECO:0000259" key="2">
    <source>
        <dbReference type="Pfam" id="PF13559"/>
    </source>
</evidence>
<feature type="transmembrane region" description="Helical" evidence="1">
    <location>
        <begin position="303"/>
        <end position="322"/>
    </location>
</feature>
<feature type="transmembrane region" description="Helical" evidence="1">
    <location>
        <begin position="227"/>
        <end position="254"/>
    </location>
</feature>
<protein>
    <recommendedName>
        <fullName evidence="2">Protein-glutamine gamma-glutamyltransferase-like C-terminal domain-containing protein</fullName>
    </recommendedName>
</protein>
<keyword evidence="4" id="KW-1185">Reference proteome</keyword>
<keyword evidence="1" id="KW-0812">Transmembrane</keyword>
<comment type="caution">
    <text evidence="3">The sequence shown here is derived from an EMBL/GenBank/DDBJ whole genome shotgun (WGS) entry which is preliminary data.</text>
</comment>
<keyword evidence="1" id="KW-0472">Membrane</keyword>
<dbReference type="Pfam" id="PF13559">
    <property type="entry name" value="DUF4129"/>
    <property type="match status" value="1"/>
</dbReference>
<proteinExistence type="predicted"/>
<accession>A0A0P6WSN7</accession>
<keyword evidence="1" id="KW-1133">Transmembrane helix</keyword>
<dbReference type="EMBL" id="LGCL01000045">
    <property type="protein sequence ID" value="KPL69974.1"/>
    <property type="molecule type" value="Genomic_DNA"/>
</dbReference>
<name>A0A0P6WSN7_9CHLR</name>
<sequence length="460" mass="51804">MALHLLLAMYAVWVSAWYRQLVAPQASSWAMGLIWLLVLAGGYWLSRGLEKLQDRPVLQRSAALLWMVSIIFLTAFLLLFLPLRETLTMQRWMEWAFSTTENFNRVLAHLVIFGLSAWRSLDLGQRVFSREFIEKEFQLGSFALLFFGLIYSSQPSSALLIRFAAFLFLGLLALSIARIAEQEAVRGGRLPRFASIWPPLLFGLAVLISLTALLISIYAALPIASVLAQAALLLLSGLALLIILILSPVLALILEAAYRFGQKVFGDVPDLIPYSAAQQAADQMLDTGQQALDMVSTQNGRPVLFIAAVLFLIVLIFLSLRFRYYRRQLRAEEQTDRVRTARALRTERQSPTSTAASRWISPRKALAAARIRLAYARLIELSERLGHPRPPAATPAEFLPTLQLLFPDHSADLDLMTHAYQKVRYGQMPETQAEVDSVLQAWKQIQKRGNQMVKQMHAKK</sequence>
<evidence type="ECO:0000256" key="1">
    <source>
        <dbReference type="SAM" id="Phobius"/>
    </source>
</evidence>
<feature type="transmembrane region" description="Helical" evidence="1">
    <location>
        <begin position="57"/>
        <end position="83"/>
    </location>
</feature>
<gene>
    <name evidence="3" type="ORF">ADN00_18045</name>
</gene>
<reference evidence="3 4" key="1">
    <citation type="submission" date="2015-07" db="EMBL/GenBank/DDBJ databases">
        <title>Genome sequence of Ornatilinea apprima DSM 23815.</title>
        <authorList>
            <person name="Hemp J."/>
            <person name="Ward L.M."/>
            <person name="Pace L.A."/>
            <person name="Fischer W.W."/>
        </authorList>
    </citation>
    <scope>NUCLEOTIDE SEQUENCE [LARGE SCALE GENOMIC DNA]</scope>
    <source>
        <strain evidence="3 4">P3M-1</strain>
    </source>
</reference>
<dbReference type="STRING" id="1134406.ADN00_18045"/>
<evidence type="ECO:0000313" key="3">
    <source>
        <dbReference type="EMBL" id="KPL69974.1"/>
    </source>
</evidence>
<feature type="domain" description="Protein-glutamine gamma-glutamyltransferase-like C-terminal" evidence="2">
    <location>
        <begin position="374"/>
        <end position="442"/>
    </location>
</feature>
<dbReference type="AlphaFoldDB" id="A0A0P6WSN7"/>
<dbReference type="InterPro" id="IPR025403">
    <property type="entry name" value="TgpA-like_C"/>
</dbReference>
<evidence type="ECO:0000313" key="4">
    <source>
        <dbReference type="Proteomes" id="UP000050417"/>
    </source>
</evidence>
<feature type="transmembrane region" description="Helical" evidence="1">
    <location>
        <begin position="26"/>
        <end position="45"/>
    </location>
</feature>
<organism evidence="3 4">
    <name type="scientific">Ornatilinea apprima</name>
    <dbReference type="NCBI Taxonomy" id="1134406"/>
    <lineage>
        <taxon>Bacteria</taxon>
        <taxon>Bacillati</taxon>
        <taxon>Chloroflexota</taxon>
        <taxon>Anaerolineae</taxon>
        <taxon>Anaerolineales</taxon>
        <taxon>Anaerolineaceae</taxon>
        <taxon>Ornatilinea</taxon>
    </lineage>
</organism>
<feature type="transmembrane region" description="Helical" evidence="1">
    <location>
        <begin position="159"/>
        <end position="180"/>
    </location>
</feature>